<sequence>MADSSPNSSIAPSNDPHSNEVLAALGALLKAVQEMNPAHARPIPPHPVRFNLLSRPSRSAQTCRICNFPGHHGDSIHYAGACKAAMVSMVGFWEDIAAHLALLYREHQLFQTAIKNNKPTYDMRLDNAPAIAGNMETVLVGRLTRSYLKFQSHCSGLRPKLLHILSEGDKHRYCAITNTLNDFLLNGSTLTELFERSLAERQ</sequence>
<dbReference type="Proteomes" id="UP000799755">
    <property type="component" value="Unassembled WGS sequence"/>
</dbReference>
<reference evidence="1" key="1">
    <citation type="journal article" date="2020" name="Stud. Mycol.">
        <title>101 Dothideomycetes genomes: a test case for predicting lifestyles and emergence of pathogens.</title>
        <authorList>
            <person name="Haridas S."/>
            <person name="Albert R."/>
            <person name="Binder M."/>
            <person name="Bloem J."/>
            <person name="Labutti K."/>
            <person name="Salamov A."/>
            <person name="Andreopoulos B."/>
            <person name="Baker S."/>
            <person name="Barry K."/>
            <person name="Bills G."/>
            <person name="Bluhm B."/>
            <person name="Cannon C."/>
            <person name="Castanera R."/>
            <person name="Culley D."/>
            <person name="Daum C."/>
            <person name="Ezra D."/>
            <person name="Gonzalez J."/>
            <person name="Henrissat B."/>
            <person name="Kuo A."/>
            <person name="Liang C."/>
            <person name="Lipzen A."/>
            <person name="Lutzoni F."/>
            <person name="Magnuson J."/>
            <person name="Mondo S."/>
            <person name="Nolan M."/>
            <person name="Ohm R."/>
            <person name="Pangilinan J."/>
            <person name="Park H.-J."/>
            <person name="Ramirez L."/>
            <person name="Alfaro M."/>
            <person name="Sun H."/>
            <person name="Tritt A."/>
            <person name="Yoshinaga Y."/>
            <person name="Zwiers L.-H."/>
            <person name="Turgeon B."/>
            <person name="Goodwin S."/>
            <person name="Spatafora J."/>
            <person name="Crous P."/>
            <person name="Grigoriev I."/>
        </authorList>
    </citation>
    <scope>NUCLEOTIDE SEQUENCE</scope>
    <source>
        <strain evidence="1">ATCC 200398</strain>
    </source>
</reference>
<evidence type="ECO:0000313" key="1">
    <source>
        <dbReference type="EMBL" id="KAF2475651.1"/>
    </source>
</evidence>
<dbReference type="EMBL" id="MU003495">
    <property type="protein sequence ID" value="KAF2475651.1"/>
    <property type="molecule type" value="Genomic_DNA"/>
</dbReference>
<evidence type="ECO:0000313" key="2">
    <source>
        <dbReference type="Proteomes" id="UP000799755"/>
    </source>
</evidence>
<gene>
    <name evidence="1" type="ORF">BDR25DRAFT_379143</name>
</gene>
<proteinExistence type="predicted"/>
<keyword evidence="2" id="KW-1185">Reference proteome</keyword>
<accession>A0ACB6R8Z8</accession>
<name>A0ACB6R8Z8_9PLEO</name>
<comment type="caution">
    <text evidence="1">The sequence shown here is derived from an EMBL/GenBank/DDBJ whole genome shotgun (WGS) entry which is preliminary data.</text>
</comment>
<organism evidence="1 2">
    <name type="scientific">Lindgomyces ingoldianus</name>
    <dbReference type="NCBI Taxonomy" id="673940"/>
    <lineage>
        <taxon>Eukaryota</taxon>
        <taxon>Fungi</taxon>
        <taxon>Dikarya</taxon>
        <taxon>Ascomycota</taxon>
        <taxon>Pezizomycotina</taxon>
        <taxon>Dothideomycetes</taxon>
        <taxon>Pleosporomycetidae</taxon>
        <taxon>Pleosporales</taxon>
        <taxon>Lindgomycetaceae</taxon>
        <taxon>Lindgomyces</taxon>
    </lineage>
</organism>
<protein>
    <submittedName>
        <fullName evidence="1">Uncharacterized protein</fullName>
    </submittedName>
</protein>